<dbReference type="EMBL" id="BATJ01000001">
    <property type="protein sequence ID" value="GAD65507.1"/>
    <property type="molecule type" value="Genomic_DNA"/>
</dbReference>
<comment type="caution">
    <text evidence="4">The sequence shown here is derived from an EMBL/GenBank/DDBJ whole genome shotgun (WGS) entry which is preliminary data.</text>
</comment>
<dbReference type="InterPro" id="IPR031929">
    <property type="entry name" value="CLP_mid"/>
</dbReference>
<dbReference type="Proteomes" id="UP000016570">
    <property type="component" value="Unassembled WGS sequence"/>
</dbReference>
<protein>
    <recommendedName>
        <fullName evidence="3">Bacterial collagen-like protein middle domain-containing protein</fullName>
    </recommendedName>
</protein>
<accession>U2ZWM0</accession>
<keyword evidence="5" id="KW-1185">Reference proteome</keyword>
<feature type="chain" id="PRO_5004638851" description="Bacterial collagen-like protein middle domain-containing protein" evidence="2">
    <location>
        <begin position="22"/>
        <end position="456"/>
    </location>
</feature>
<evidence type="ECO:0000313" key="4">
    <source>
        <dbReference type="EMBL" id="GAD65507.1"/>
    </source>
</evidence>
<dbReference type="Pfam" id="PF15984">
    <property type="entry name" value="Collagen_mid"/>
    <property type="match status" value="1"/>
</dbReference>
<organism evidence="4 5">
    <name type="scientific">Vibrio proteolyticus NBRC 13287</name>
    <dbReference type="NCBI Taxonomy" id="1219065"/>
    <lineage>
        <taxon>Bacteria</taxon>
        <taxon>Pseudomonadati</taxon>
        <taxon>Pseudomonadota</taxon>
        <taxon>Gammaproteobacteria</taxon>
        <taxon>Vibrionales</taxon>
        <taxon>Vibrionaceae</taxon>
        <taxon>Vibrio</taxon>
    </lineage>
</organism>
<evidence type="ECO:0000256" key="1">
    <source>
        <dbReference type="SAM" id="MobiDB-lite"/>
    </source>
</evidence>
<evidence type="ECO:0000313" key="5">
    <source>
        <dbReference type="Proteomes" id="UP000016570"/>
    </source>
</evidence>
<feature type="domain" description="Bacterial collagen-like protein middle" evidence="3">
    <location>
        <begin position="83"/>
        <end position="276"/>
    </location>
</feature>
<dbReference type="RefSeq" id="WP_021703499.1">
    <property type="nucleotide sequence ID" value="NZ_BATJ01000001.1"/>
</dbReference>
<dbReference type="STRING" id="1219065.VPR01S_01_02800"/>
<proteinExistence type="predicted"/>
<reference evidence="4 5" key="1">
    <citation type="submission" date="2013-09" db="EMBL/GenBank/DDBJ databases">
        <title>Whole genome shotgun sequence of Vibrio proteolyticus NBRC 13287.</title>
        <authorList>
            <person name="Isaki S."/>
            <person name="Hosoyama A."/>
            <person name="Numata M."/>
            <person name="Hashimoto M."/>
            <person name="Hosoyama Y."/>
            <person name="Tsuchikane K."/>
            <person name="Noguchi M."/>
            <person name="Hirakata S."/>
            <person name="Ichikawa N."/>
            <person name="Ohji S."/>
            <person name="Yamazoe A."/>
            <person name="Fujita N."/>
        </authorList>
    </citation>
    <scope>NUCLEOTIDE SEQUENCE [LARGE SCALE GENOMIC DNA]</scope>
    <source>
        <strain evidence="4 5">NBRC 13287</strain>
    </source>
</reference>
<gene>
    <name evidence="4" type="ORF">VPR01S_01_02800</name>
</gene>
<keyword evidence="2" id="KW-0732">Signal</keyword>
<evidence type="ECO:0000256" key="2">
    <source>
        <dbReference type="SAM" id="SignalP"/>
    </source>
</evidence>
<feature type="compositionally biased region" description="Gly residues" evidence="1">
    <location>
        <begin position="28"/>
        <end position="38"/>
    </location>
</feature>
<name>U2ZWM0_VIBPR</name>
<sequence>MDNSTSLTGVALLLTLFLSVAGCSGSGSGSASGGGGGSDVNSVASATDDDAKQDDNNVNDDVAEEDGNLVTDVGNVISQGDLPDYADSITTGSGDVLVNLGGVVTELGSGLPLDPASLDGNYLNTTLEGATGALAQTGTTVVSAGDAIAQLDALPVFVQLNDQTGILTYAGGTVSELGGTLEQVGDTLQFHVADENGGLYNLAATLSAVTAPLVTETNGMIDLKGNALVLFQDTDDLQENGPQFVFLTGNNLVEGTQALLSNPEGYVDGLGTVFIGDNGLTALMMDESSDNTNSILTSTLSTLDTQLSNTGSLDGQQVLDGDSTLASVTGVLTEVDGNQTILTQDLGSLLNTSGLLSGDVLNTDALGGDTISQVTSSLVAGTTTLGTESGESSGLVDNTADLLNGVNDSLLGDSEQTSVLNETLNSVLQTESETEEAGLLDSVDNQVLDPLLGKLL</sequence>
<dbReference type="AlphaFoldDB" id="U2ZWM0"/>
<feature type="region of interest" description="Disordered" evidence="1">
    <location>
        <begin position="28"/>
        <end position="66"/>
    </location>
</feature>
<feature type="compositionally biased region" description="Acidic residues" evidence="1">
    <location>
        <begin position="56"/>
        <end position="66"/>
    </location>
</feature>
<dbReference type="eggNOG" id="ENOG5031PB9">
    <property type="taxonomic scope" value="Bacteria"/>
</dbReference>
<feature type="signal peptide" evidence="2">
    <location>
        <begin position="1"/>
        <end position="21"/>
    </location>
</feature>
<evidence type="ECO:0000259" key="3">
    <source>
        <dbReference type="Pfam" id="PF15984"/>
    </source>
</evidence>